<gene>
    <name evidence="1" type="ORF">J2S19_003690</name>
</gene>
<accession>A0ABT9ZK76</accession>
<name>A0ABT9ZK76_9BACI</name>
<proteinExistence type="predicted"/>
<keyword evidence="2" id="KW-1185">Reference proteome</keyword>
<evidence type="ECO:0000313" key="1">
    <source>
        <dbReference type="EMBL" id="MDQ0232380.1"/>
    </source>
</evidence>
<protein>
    <submittedName>
        <fullName evidence="1">Uncharacterized protein</fullName>
    </submittedName>
</protein>
<sequence length="30" mass="3230">MRFILVLGVSLAFLTAIFTAGYESKPGAKK</sequence>
<dbReference type="EMBL" id="JAUSUD010000020">
    <property type="protein sequence ID" value="MDQ0232380.1"/>
    <property type="molecule type" value="Genomic_DNA"/>
</dbReference>
<organism evidence="1 2">
    <name type="scientific">Metabacillus malikii</name>
    <dbReference type="NCBI Taxonomy" id="1504265"/>
    <lineage>
        <taxon>Bacteria</taxon>
        <taxon>Bacillati</taxon>
        <taxon>Bacillota</taxon>
        <taxon>Bacilli</taxon>
        <taxon>Bacillales</taxon>
        <taxon>Bacillaceae</taxon>
        <taxon>Metabacillus</taxon>
    </lineage>
</organism>
<reference evidence="1 2" key="1">
    <citation type="submission" date="2023-07" db="EMBL/GenBank/DDBJ databases">
        <title>Genomic Encyclopedia of Type Strains, Phase IV (KMG-IV): sequencing the most valuable type-strain genomes for metagenomic binning, comparative biology and taxonomic classification.</title>
        <authorList>
            <person name="Goeker M."/>
        </authorList>
    </citation>
    <scope>NUCLEOTIDE SEQUENCE [LARGE SCALE GENOMIC DNA]</scope>
    <source>
        <strain evidence="1 2">DSM 29005</strain>
    </source>
</reference>
<evidence type="ECO:0000313" key="2">
    <source>
        <dbReference type="Proteomes" id="UP001234495"/>
    </source>
</evidence>
<dbReference type="Proteomes" id="UP001234495">
    <property type="component" value="Unassembled WGS sequence"/>
</dbReference>
<comment type="caution">
    <text evidence="1">The sequence shown here is derived from an EMBL/GenBank/DDBJ whole genome shotgun (WGS) entry which is preliminary data.</text>
</comment>